<evidence type="ECO:0000259" key="1">
    <source>
        <dbReference type="SMART" id="SM00256"/>
    </source>
</evidence>
<name>K0T8F9_THAOC</name>
<dbReference type="EMBL" id="AGNL01009808">
    <property type="protein sequence ID" value="EJK69631.1"/>
    <property type="molecule type" value="Genomic_DNA"/>
</dbReference>
<dbReference type="eggNOG" id="ENOG502R1AW">
    <property type="taxonomic scope" value="Eukaryota"/>
</dbReference>
<evidence type="ECO:0000313" key="3">
    <source>
        <dbReference type="Proteomes" id="UP000266841"/>
    </source>
</evidence>
<dbReference type="PANTHER" id="PTHR47744:SF1">
    <property type="entry name" value="OS05G0526300 PROTEIN"/>
    <property type="match status" value="1"/>
</dbReference>
<accession>K0T8F9</accession>
<feature type="domain" description="F-box" evidence="1">
    <location>
        <begin position="520"/>
        <end position="560"/>
    </location>
</feature>
<dbReference type="Pfam" id="PF12937">
    <property type="entry name" value="F-box-like"/>
    <property type="match status" value="1"/>
</dbReference>
<gene>
    <name evidence="2" type="ORF">THAOC_09091</name>
</gene>
<reference evidence="2 3" key="1">
    <citation type="journal article" date="2012" name="Genome Biol.">
        <title>Genome and low-iron response of an oceanic diatom adapted to chronic iron limitation.</title>
        <authorList>
            <person name="Lommer M."/>
            <person name="Specht M."/>
            <person name="Roy A.S."/>
            <person name="Kraemer L."/>
            <person name="Andreson R."/>
            <person name="Gutowska M.A."/>
            <person name="Wolf J."/>
            <person name="Bergner S.V."/>
            <person name="Schilhabel M.B."/>
            <person name="Klostermeier U.C."/>
            <person name="Beiko R.G."/>
            <person name="Rosenstiel P."/>
            <person name="Hippler M."/>
            <person name="Laroche J."/>
        </authorList>
    </citation>
    <scope>NUCLEOTIDE SEQUENCE [LARGE SCALE GENOMIC DNA]</scope>
    <source>
        <strain evidence="2 3">CCMP1005</strain>
    </source>
</reference>
<comment type="caution">
    <text evidence="2">The sequence shown here is derived from an EMBL/GenBank/DDBJ whole genome shotgun (WGS) entry which is preliminary data.</text>
</comment>
<dbReference type="AlphaFoldDB" id="K0T8F9"/>
<organism evidence="2 3">
    <name type="scientific">Thalassiosira oceanica</name>
    <name type="common">Marine diatom</name>
    <dbReference type="NCBI Taxonomy" id="159749"/>
    <lineage>
        <taxon>Eukaryota</taxon>
        <taxon>Sar</taxon>
        <taxon>Stramenopiles</taxon>
        <taxon>Ochrophyta</taxon>
        <taxon>Bacillariophyta</taxon>
        <taxon>Coscinodiscophyceae</taxon>
        <taxon>Thalassiosirophycidae</taxon>
        <taxon>Thalassiosirales</taxon>
        <taxon>Thalassiosiraceae</taxon>
        <taxon>Thalassiosira</taxon>
    </lineage>
</organism>
<dbReference type="PANTHER" id="PTHR47744">
    <property type="entry name" value="OS05G0526300 PROTEIN"/>
    <property type="match status" value="1"/>
</dbReference>
<sequence>MPRVHGLQTQRKGKIRNRTGVGPVIIKPQSKELLNFEPGPSSGLASSRSAHRDSVHHLEQYVDTICKDVINPIEQSTTEKVRRAAEWLRNLVSDPAAAESLRKRVTNGLSNLLIHLDGADINTLDGSTSKQLNCLQDSPTKPMTKRRRRLPTNNVLRALHESEDADDPGCPSDELQLTNSELLSQRSRSSTLKVSLKDVLNSNFHRNGMRPNIVAEQQFEVITTLSLEAVLVRRDLFTYLIIMLLEEVRRTSLPTVRKMIDSEATSSQLVGRIAREAVHLNLRRSWSPSTRLLAVMTLDALRQYDLSDWGYQALLAELLAVNQSANANVADRVESIKYYAEILVECSAFESPVRLFGAISMLMKRAVLDRSLLRAISYIMLKRHNVISSSTRSRSPSKVESSSLTSAIKNYKHFCQRLSMHKLCDWVSADMSSTTREKTVAVLQAEGILTMFLDDESDSDCRSGQVDVDDDYPYPKRLSLRSAHSRLGPMENMNRLLSHRNAYMGASMEEETTNVCLAGASEDILNDILSFLGFRSLSRSSCVCKTWHKAGDSNSLWADLYFSRWRKATYNEELLQSVTEADPYFAGFLTLETPEQRAAFGASHGYNFRLLFKQKYLHLKTKNIKASQCCHIVGCLYKYKRTGAKFHRDRLGVVGKEVGSAPTKQGSSATSVKSPEDVLKTLIFPWLGLTDFTKPVCKLWQRLAADCQLWKAQYSRRFSYPRKLFLLESDIDSPDWKELFARKNRAYTRNVRIGSIGDGGLTCTLCPVPNCDVICGSKIDYDHHLLGHEEDYLLHCMKARNMRSRKRKSIP</sequence>
<dbReference type="SMART" id="SM00256">
    <property type="entry name" value="FBOX"/>
    <property type="match status" value="1"/>
</dbReference>
<dbReference type="SUPFAM" id="SSF81383">
    <property type="entry name" value="F-box domain"/>
    <property type="match status" value="2"/>
</dbReference>
<dbReference type="OrthoDB" id="427974at2759"/>
<proteinExistence type="predicted"/>
<dbReference type="InterPro" id="IPR001810">
    <property type="entry name" value="F-box_dom"/>
</dbReference>
<evidence type="ECO:0000313" key="2">
    <source>
        <dbReference type="EMBL" id="EJK69631.1"/>
    </source>
</evidence>
<keyword evidence="3" id="KW-1185">Reference proteome</keyword>
<dbReference type="Proteomes" id="UP000266841">
    <property type="component" value="Unassembled WGS sequence"/>
</dbReference>
<dbReference type="Gene3D" id="1.20.1280.50">
    <property type="match status" value="1"/>
</dbReference>
<protein>
    <recommendedName>
        <fullName evidence="1">F-box domain-containing protein</fullName>
    </recommendedName>
</protein>
<dbReference type="OMA" id="THRCKHE"/>
<dbReference type="InterPro" id="IPR036047">
    <property type="entry name" value="F-box-like_dom_sf"/>
</dbReference>